<dbReference type="InterPro" id="IPR006564">
    <property type="entry name" value="Znf_PMZ"/>
</dbReference>
<dbReference type="PANTHER" id="PTHR31973:SF190">
    <property type="entry name" value="MULE TRANSPOSASE DOMAIN-CONTAINING PROTEIN"/>
    <property type="match status" value="1"/>
</dbReference>
<comment type="caution">
    <text evidence="7">The sequence shown here is derived from an EMBL/GenBank/DDBJ whole genome shotgun (WGS) entry which is preliminary data.</text>
</comment>
<organism evidence="7 8">
    <name type="scientific">Tanacetum coccineum</name>
    <dbReference type="NCBI Taxonomy" id="301880"/>
    <lineage>
        <taxon>Eukaryota</taxon>
        <taxon>Viridiplantae</taxon>
        <taxon>Streptophyta</taxon>
        <taxon>Embryophyta</taxon>
        <taxon>Tracheophyta</taxon>
        <taxon>Spermatophyta</taxon>
        <taxon>Magnoliopsida</taxon>
        <taxon>eudicotyledons</taxon>
        <taxon>Gunneridae</taxon>
        <taxon>Pentapetalae</taxon>
        <taxon>asterids</taxon>
        <taxon>campanulids</taxon>
        <taxon>Asterales</taxon>
        <taxon>Asteraceae</taxon>
        <taxon>Asteroideae</taxon>
        <taxon>Anthemideae</taxon>
        <taxon>Anthemidinae</taxon>
        <taxon>Tanacetum</taxon>
    </lineage>
</organism>
<dbReference type="EMBL" id="BQNB010010941">
    <property type="protein sequence ID" value="GJS83990.1"/>
    <property type="molecule type" value="Genomic_DNA"/>
</dbReference>
<reference evidence="7" key="2">
    <citation type="submission" date="2022-01" db="EMBL/GenBank/DDBJ databases">
        <authorList>
            <person name="Yamashiro T."/>
            <person name="Shiraishi A."/>
            <person name="Satake H."/>
            <person name="Nakayama K."/>
        </authorList>
    </citation>
    <scope>NUCLEOTIDE SEQUENCE</scope>
</reference>
<dbReference type="Pfam" id="PF04434">
    <property type="entry name" value="SWIM"/>
    <property type="match status" value="1"/>
</dbReference>
<proteinExistence type="predicted"/>
<evidence type="ECO:0000259" key="6">
    <source>
        <dbReference type="PROSITE" id="PS50966"/>
    </source>
</evidence>
<evidence type="ECO:0000313" key="8">
    <source>
        <dbReference type="Proteomes" id="UP001151760"/>
    </source>
</evidence>
<keyword evidence="8" id="KW-1185">Reference proteome</keyword>
<evidence type="ECO:0000256" key="4">
    <source>
        <dbReference type="PROSITE-ProRule" id="PRU00325"/>
    </source>
</evidence>
<accession>A0ABQ4Z2G6</accession>
<dbReference type="Proteomes" id="UP001151760">
    <property type="component" value="Unassembled WGS sequence"/>
</dbReference>
<keyword evidence="3" id="KW-0862">Zinc</keyword>
<dbReference type="SMART" id="SM00575">
    <property type="entry name" value="ZnF_PMZ"/>
    <property type="match status" value="1"/>
</dbReference>
<evidence type="ECO:0000256" key="1">
    <source>
        <dbReference type="ARBA" id="ARBA00022723"/>
    </source>
</evidence>
<keyword evidence="2 4" id="KW-0863">Zinc-finger</keyword>
<feature type="region of interest" description="Disordered" evidence="5">
    <location>
        <begin position="358"/>
        <end position="492"/>
    </location>
</feature>
<evidence type="ECO:0000313" key="7">
    <source>
        <dbReference type="EMBL" id="GJS83990.1"/>
    </source>
</evidence>
<feature type="compositionally biased region" description="Polar residues" evidence="5">
    <location>
        <begin position="444"/>
        <end position="455"/>
    </location>
</feature>
<evidence type="ECO:0000256" key="5">
    <source>
        <dbReference type="SAM" id="MobiDB-lite"/>
    </source>
</evidence>
<reference evidence="7" key="1">
    <citation type="journal article" date="2022" name="Int. J. Mol. Sci.">
        <title>Draft Genome of Tanacetum Coccineum: Genomic Comparison of Closely Related Tanacetum-Family Plants.</title>
        <authorList>
            <person name="Yamashiro T."/>
            <person name="Shiraishi A."/>
            <person name="Nakayama K."/>
            <person name="Satake H."/>
        </authorList>
    </citation>
    <scope>NUCLEOTIDE SEQUENCE</scope>
</reference>
<name>A0ABQ4Z2G6_9ASTR</name>
<feature type="compositionally biased region" description="Polar residues" evidence="5">
    <location>
        <begin position="385"/>
        <end position="411"/>
    </location>
</feature>
<dbReference type="InterPro" id="IPR007527">
    <property type="entry name" value="Znf_SWIM"/>
</dbReference>
<keyword evidence="1" id="KW-0479">Metal-binding</keyword>
<protein>
    <submittedName>
        <fullName evidence="7">ATP-dependent (S)-NAD(P)H-hydrate dehydratase isoform X3</fullName>
    </submittedName>
</protein>
<evidence type="ECO:0000256" key="2">
    <source>
        <dbReference type="ARBA" id="ARBA00022771"/>
    </source>
</evidence>
<dbReference type="PROSITE" id="PS50966">
    <property type="entry name" value="ZF_SWIM"/>
    <property type="match status" value="1"/>
</dbReference>
<gene>
    <name evidence="7" type="ORF">Tco_0750531</name>
</gene>
<dbReference type="PANTHER" id="PTHR31973">
    <property type="entry name" value="POLYPROTEIN, PUTATIVE-RELATED"/>
    <property type="match status" value="1"/>
</dbReference>
<sequence>MHYVGRFTNCLNKQYVEGETCFVDMIDIGDFNIELVNTVLNCIGYEDDDDMVLHYKIPLKSLNIGLKPLDSVSDISNFLGYVNNHKMVYVYVEKVEKTESSSDEEGEGDSESEDGNDFVDEEHLLDEVEVNMNDLEVLDFDSLESDHDDENARSRGLRMLEARDSPIITALEYVRKYLMKRIVIVQKVIEKSDGPLTPAVTKLFNKIKEVASKCIVDWNGSDLFQVKGPYQDQCVVNLTQKTCSCRKWEISGIPCKHVIATIHDMTDNGMDVGTPEDWVHESYKLQTCMNVYSHKINLVNGRYMWSKFECPTTMLPPKVHPKIGRPSKKRKKSKGEIAIVKGDKLTRKGKTITCNNCKGTGHNKRGCKATGSSDGGQRHHMPSDTVPSQPLGSQQVVSQGMSTQPLSNQAGPSEPVARKRFTKKSIARKAITRKRSASEVIQAAQGSQPATQGSQAARPCSQAARPCSQAAPTSPTMKRTKMSACRLTPDKQ</sequence>
<evidence type="ECO:0000256" key="3">
    <source>
        <dbReference type="ARBA" id="ARBA00022833"/>
    </source>
</evidence>
<feature type="compositionally biased region" description="Basic residues" evidence="5">
    <location>
        <begin position="418"/>
        <end position="435"/>
    </location>
</feature>
<feature type="domain" description="SWIM-type" evidence="6">
    <location>
        <begin position="224"/>
        <end position="266"/>
    </location>
</feature>